<comment type="caution">
    <text evidence="4">The sequence shown here is derived from an EMBL/GenBank/DDBJ whole genome shotgun (WGS) entry which is preliminary data.</text>
</comment>
<dbReference type="Pfam" id="PF05378">
    <property type="entry name" value="Hydant_A_N"/>
    <property type="match status" value="1"/>
</dbReference>
<dbReference type="Proteomes" id="UP000282957">
    <property type="component" value="Unassembled WGS sequence"/>
</dbReference>
<proteinExistence type="predicted"/>
<dbReference type="AlphaFoldDB" id="A0A437M3D9"/>
<dbReference type="OrthoDB" id="7314499at2"/>
<dbReference type="EMBL" id="SACL01000007">
    <property type="protein sequence ID" value="RVT92210.1"/>
    <property type="molecule type" value="Genomic_DNA"/>
</dbReference>
<dbReference type="InterPro" id="IPR002821">
    <property type="entry name" value="Hydantoinase_A"/>
</dbReference>
<gene>
    <name evidence="4" type="ORF">EOD42_18515</name>
</gene>
<dbReference type="Pfam" id="PF19278">
    <property type="entry name" value="Hydant_A_C"/>
    <property type="match status" value="1"/>
</dbReference>
<dbReference type="RefSeq" id="WP_127789064.1">
    <property type="nucleotide sequence ID" value="NZ_SACL01000007.1"/>
</dbReference>
<evidence type="ECO:0000313" key="5">
    <source>
        <dbReference type="Proteomes" id="UP000282957"/>
    </source>
</evidence>
<protein>
    <submittedName>
        <fullName evidence="4">Hydantoinase/oxoprolinase family protein</fullName>
    </submittedName>
</protein>
<feature type="domain" description="Hydantoinase/oxoprolinase N-terminal" evidence="2">
    <location>
        <begin position="4"/>
        <end position="181"/>
    </location>
</feature>
<dbReference type="GO" id="GO:0005829">
    <property type="term" value="C:cytosol"/>
    <property type="evidence" value="ECO:0007669"/>
    <property type="project" value="TreeGrafter"/>
</dbReference>
<dbReference type="InterPro" id="IPR045079">
    <property type="entry name" value="Oxoprolinase-like"/>
</dbReference>
<dbReference type="InterPro" id="IPR049517">
    <property type="entry name" value="ACX-like_C"/>
</dbReference>
<dbReference type="PANTHER" id="PTHR11365:SF23">
    <property type="entry name" value="HYPOTHETICAL 5-OXOPROLINASE (EUROFUNG)-RELATED"/>
    <property type="match status" value="1"/>
</dbReference>
<evidence type="ECO:0000259" key="1">
    <source>
        <dbReference type="Pfam" id="PF01968"/>
    </source>
</evidence>
<dbReference type="GO" id="GO:0017168">
    <property type="term" value="F:5-oxoprolinase (ATP-hydrolyzing) activity"/>
    <property type="evidence" value="ECO:0007669"/>
    <property type="project" value="TreeGrafter"/>
</dbReference>
<sequence>MALRVGVDVGGSFTDFAVLDDADGSLTTLKVFSRPDAPGQEIVEGMRQLAARHGIQAADVGYFTHGTTVGINTVIQRNGLKLALFTTRNFEDVLELARLKMAAYHNLFSRRPDPLIPRERVFGIEERVDAEGAVLTPIEEASVAGAVHGAIASGAQGILIAFLHAWRNPAHEQAAEAMIRRLAPELPVFRSAAIWPIIREYERTMTAAISGHVQPRVALYLDAFEDRLRELGVNCGLRITKSNGGVMGAAQARAECVQMLLSGTASGVIGAAFVAQAAGLPRIMSLDIGGTSADVAVIIDGQPEYGSGEVIGDFQIHIPSVSVTSIGQGGGSIASVDEFGVLKVGPESAGSLPGPACYGRGGERPTITDAVAVSGLIGHAGLGYGAVTLDLDRAKAAVGTVAGPLGIPLEQAAGEIIELAVSGMYTDTSALVSRFGIDVREFSLLAFGGAGPMLACFLARELNMASVVVPPAPGVLSAMGGLIADLRNDFIRIVYATLAPAVAPRLAEALEGMKAQALHWLHEEQGFAGEATLNLSAEMRYRGQSHEIAVPLELDAITDIPAITRAFHDRHRVMFGHADEKAAVQLITLRLVVAGATPKPRLRPCPPAEGPAEPDRLVPVYLDGAHTRAALYRREALRAGHTFPGPAIIAQPDCTTCVPAGFTVRVDGFGNLIIAVPEKAA</sequence>
<organism evidence="4 5">
    <name type="scientific">Rhodovarius crocodyli</name>
    <dbReference type="NCBI Taxonomy" id="1979269"/>
    <lineage>
        <taxon>Bacteria</taxon>
        <taxon>Pseudomonadati</taxon>
        <taxon>Pseudomonadota</taxon>
        <taxon>Alphaproteobacteria</taxon>
        <taxon>Acetobacterales</taxon>
        <taxon>Roseomonadaceae</taxon>
        <taxon>Rhodovarius</taxon>
    </lineage>
</organism>
<name>A0A437M3D9_9PROT</name>
<keyword evidence="5" id="KW-1185">Reference proteome</keyword>
<evidence type="ECO:0000259" key="2">
    <source>
        <dbReference type="Pfam" id="PF05378"/>
    </source>
</evidence>
<dbReference type="PANTHER" id="PTHR11365">
    <property type="entry name" value="5-OXOPROLINASE RELATED"/>
    <property type="match status" value="1"/>
</dbReference>
<dbReference type="GO" id="GO:0006749">
    <property type="term" value="P:glutathione metabolic process"/>
    <property type="evidence" value="ECO:0007669"/>
    <property type="project" value="TreeGrafter"/>
</dbReference>
<dbReference type="SUPFAM" id="SSF53067">
    <property type="entry name" value="Actin-like ATPase domain"/>
    <property type="match status" value="1"/>
</dbReference>
<evidence type="ECO:0000259" key="3">
    <source>
        <dbReference type="Pfam" id="PF19278"/>
    </source>
</evidence>
<feature type="domain" description="Acetophenone carboxylase-like C-terminal" evidence="3">
    <location>
        <begin position="503"/>
        <end position="669"/>
    </location>
</feature>
<evidence type="ECO:0000313" key="4">
    <source>
        <dbReference type="EMBL" id="RVT92210.1"/>
    </source>
</evidence>
<dbReference type="InterPro" id="IPR008040">
    <property type="entry name" value="Hydant_A_N"/>
</dbReference>
<dbReference type="InterPro" id="IPR043129">
    <property type="entry name" value="ATPase_NBD"/>
</dbReference>
<feature type="domain" description="Hydantoinase A/oxoprolinase" evidence="1">
    <location>
        <begin position="203"/>
        <end position="489"/>
    </location>
</feature>
<reference evidence="4 5" key="1">
    <citation type="submission" date="2019-01" db="EMBL/GenBank/DDBJ databases">
        <authorList>
            <person name="Chen W.-M."/>
        </authorList>
    </citation>
    <scope>NUCLEOTIDE SEQUENCE [LARGE SCALE GENOMIC DNA]</scope>
    <source>
        <strain evidence="4 5">CCP-6</strain>
    </source>
</reference>
<dbReference type="Pfam" id="PF01968">
    <property type="entry name" value="Hydantoinase_A"/>
    <property type="match status" value="1"/>
</dbReference>
<accession>A0A437M3D9</accession>